<dbReference type="EMBL" id="VSRR010031137">
    <property type="protein sequence ID" value="MPC70440.1"/>
    <property type="molecule type" value="Genomic_DNA"/>
</dbReference>
<keyword evidence="3" id="KW-1185">Reference proteome</keyword>
<evidence type="ECO:0000313" key="2">
    <source>
        <dbReference type="EMBL" id="MPC70440.1"/>
    </source>
</evidence>
<dbReference type="Proteomes" id="UP000324222">
    <property type="component" value="Unassembled WGS sequence"/>
</dbReference>
<accession>A0A5B7HDP9</accession>
<dbReference type="AlphaFoldDB" id="A0A5B7HDP9"/>
<name>A0A5B7HDP9_PORTR</name>
<feature type="region of interest" description="Disordered" evidence="1">
    <location>
        <begin position="1"/>
        <end position="27"/>
    </location>
</feature>
<gene>
    <name evidence="2" type="ORF">E2C01_064690</name>
</gene>
<reference evidence="2 3" key="1">
    <citation type="submission" date="2019-05" db="EMBL/GenBank/DDBJ databases">
        <title>Another draft genome of Portunus trituberculatus and its Hox gene families provides insights of decapod evolution.</title>
        <authorList>
            <person name="Jeong J.-H."/>
            <person name="Song I."/>
            <person name="Kim S."/>
            <person name="Choi T."/>
            <person name="Kim D."/>
            <person name="Ryu S."/>
            <person name="Kim W."/>
        </authorList>
    </citation>
    <scope>NUCLEOTIDE SEQUENCE [LARGE SCALE GENOMIC DNA]</scope>
    <source>
        <tissue evidence="2">Muscle</tissue>
    </source>
</reference>
<sequence>MCSGAGTEEGVASSPRHATMGDPQLYYSSPHRTTVSLSSILHRISLPPYPKPHNSPALDYTPLTRPAPYPAPELILPLLPSVPLTYHTARLTNLSP</sequence>
<proteinExistence type="predicted"/>
<evidence type="ECO:0000313" key="3">
    <source>
        <dbReference type="Proteomes" id="UP000324222"/>
    </source>
</evidence>
<organism evidence="2 3">
    <name type="scientific">Portunus trituberculatus</name>
    <name type="common">Swimming crab</name>
    <name type="synonym">Neptunus trituberculatus</name>
    <dbReference type="NCBI Taxonomy" id="210409"/>
    <lineage>
        <taxon>Eukaryota</taxon>
        <taxon>Metazoa</taxon>
        <taxon>Ecdysozoa</taxon>
        <taxon>Arthropoda</taxon>
        <taxon>Crustacea</taxon>
        <taxon>Multicrustacea</taxon>
        <taxon>Malacostraca</taxon>
        <taxon>Eumalacostraca</taxon>
        <taxon>Eucarida</taxon>
        <taxon>Decapoda</taxon>
        <taxon>Pleocyemata</taxon>
        <taxon>Brachyura</taxon>
        <taxon>Eubrachyura</taxon>
        <taxon>Portunoidea</taxon>
        <taxon>Portunidae</taxon>
        <taxon>Portuninae</taxon>
        <taxon>Portunus</taxon>
    </lineage>
</organism>
<comment type="caution">
    <text evidence="2">The sequence shown here is derived from an EMBL/GenBank/DDBJ whole genome shotgun (WGS) entry which is preliminary data.</text>
</comment>
<protein>
    <submittedName>
        <fullName evidence="2">Uncharacterized protein</fullName>
    </submittedName>
</protein>
<evidence type="ECO:0000256" key="1">
    <source>
        <dbReference type="SAM" id="MobiDB-lite"/>
    </source>
</evidence>